<keyword evidence="2" id="KW-1185">Reference proteome</keyword>
<evidence type="ECO:0008006" key="3">
    <source>
        <dbReference type="Google" id="ProtNLM"/>
    </source>
</evidence>
<dbReference type="EMBL" id="CADIKK010000002">
    <property type="protein sequence ID" value="CAB3777756.1"/>
    <property type="molecule type" value="Genomic_DNA"/>
</dbReference>
<dbReference type="RefSeq" id="WP_175147950.1">
    <property type="nucleotide sequence ID" value="NZ_CADIKK010000002.1"/>
</dbReference>
<evidence type="ECO:0000313" key="2">
    <source>
        <dbReference type="Proteomes" id="UP000494365"/>
    </source>
</evidence>
<proteinExistence type="predicted"/>
<sequence>MKGFRFGSTQGAFYILPGQDGWEATYGNETLGEFSSPQQAADDLARGLICPHLPEGDDTSTLEIPEKLADWEIVHV</sequence>
<accession>A0A6S7AWE3</accession>
<reference evidence="1 2" key="1">
    <citation type="submission" date="2020-04" db="EMBL/GenBank/DDBJ databases">
        <authorList>
            <person name="De Canck E."/>
        </authorList>
    </citation>
    <scope>NUCLEOTIDE SEQUENCE [LARGE SCALE GENOMIC DNA]</scope>
    <source>
        <strain evidence="1 2">LMG 28614</strain>
    </source>
</reference>
<name>A0A6S7AWE3_9BURK</name>
<evidence type="ECO:0000313" key="1">
    <source>
        <dbReference type="EMBL" id="CAB3777756.1"/>
    </source>
</evidence>
<dbReference type="Proteomes" id="UP000494365">
    <property type="component" value="Unassembled WGS sequence"/>
</dbReference>
<dbReference type="AlphaFoldDB" id="A0A6S7AWE3"/>
<organism evidence="1 2">
    <name type="scientific">Paraburkholderia ultramafica</name>
    <dbReference type="NCBI Taxonomy" id="1544867"/>
    <lineage>
        <taxon>Bacteria</taxon>
        <taxon>Pseudomonadati</taxon>
        <taxon>Pseudomonadota</taxon>
        <taxon>Betaproteobacteria</taxon>
        <taxon>Burkholderiales</taxon>
        <taxon>Burkholderiaceae</taxon>
        <taxon>Paraburkholderia</taxon>
    </lineage>
</organism>
<gene>
    <name evidence="1" type="ORF">LMG28614_00454</name>
</gene>
<protein>
    <recommendedName>
        <fullName evidence="3">DUF2188 domain-containing protein</fullName>
    </recommendedName>
</protein>